<dbReference type="InterPro" id="IPR000698">
    <property type="entry name" value="Arrestin"/>
</dbReference>
<dbReference type="PANTHER" id="PTHR11792">
    <property type="entry name" value="ARRESTIN"/>
    <property type="match status" value="1"/>
</dbReference>
<dbReference type="InterPro" id="IPR014753">
    <property type="entry name" value="Arrestin_N"/>
</dbReference>
<evidence type="ECO:0000259" key="8">
    <source>
        <dbReference type="SMART" id="SM01017"/>
    </source>
</evidence>
<proteinExistence type="inferred from homology"/>
<accession>A0AAW1DJV5</accession>
<dbReference type="InterPro" id="IPR014756">
    <property type="entry name" value="Ig_E-set"/>
</dbReference>
<dbReference type="Gene3D" id="2.60.40.640">
    <property type="match status" value="1"/>
</dbReference>
<dbReference type="InterPro" id="IPR011022">
    <property type="entry name" value="Arrestin_C-like"/>
</dbReference>
<dbReference type="InterPro" id="IPR017864">
    <property type="entry name" value="Arrestin_CS"/>
</dbReference>
<evidence type="ECO:0000256" key="5">
    <source>
        <dbReference type="ARBA" id="ARBA00077742"/>
    </source>
</evidence>
<comment type="caution">
    <text evidence="9">The sequence shown here is derived from an EMBL/GenBank/DDBJ whole genome shotgun (WGS) entry which is preliminary data.</text>
</comment>
<sequence length="378" mass="42384">MVANFKVFKKVSPNGKVTIYLGKRDFVDHVSAVEPIDGVVLLDPSYLTDRKVFGQVVCSFRYGREEDEVMGLNFQKDLYLCSGQIYPPPEKREYNLTKLQERLLKKLGPNSFPFYFELPQNAPASITIQPGPEDEGEPCGVQYYVKLFVGEHEGDRSHRRSTVSLGIRKVQYAPSKVGRQPCTVVRKDFMLSPGELELEVVLDKQVYHHGERITTNICIRNNSNKVVKKIKAMVQQGVDVTLFQNGQYRSTIASIETDEGCPLQPGSSLQKVIYLTPELLNNKDRRGIALDGQLKSQDTNLASSTLLATPDQKDPFGIIVSYTVKVKLYLGALSGELTAELPIILMHPKPNSRPKLMQADSQADVETFRQNSIDIDAM</sequence>
<dbReference type="GO" id="GO:0045494">
    <property type="term" value="P:photoreceptor cell maintenance"/>
    <property type="evidence" value="ECO:0007669"/>
    <property type="project" value="UniProtKB-ARBA"/>
</dbReference>
<keyword evidence="10" id="KW-1185">Reference proteome</keyword>
<dbReference type="GO" id="GO:0007608">
    <property type="term" value="P:sensory perception of smell"/>
    <property type="evidence" value="ECO:0007669"/>
    <property type="project" value="UniProtKB-ARBA"/>
</dbReference>
<keyword evidence="3" id="KW-0844">Vision</keyword>
<evidence type="ECO:0000256" key="7">
    <source>
        <dbReference type="ARBA" id="ARBA00080330"/>
    </source>
</evidence>
<dbReference type="GO" id="GO:0007601">
    <property type="term" value="P:visual perception"/>
    <property type="evidence" value="ECO:0007669"/>
    <property type="project" value="UniProtKB-KW"/>
</dbReference>
<dbReference type="InterPro" id="IPR014752">
    <property type="entry name" value="Arrestin-like_C"/>
</dbReference>
<evidence type="ECO:0000256" key="6">
    <source>
        <dbReference type="ARBA" id="ARBA00080325"/>
    </source>
</evidence>
<dbReference type="Proteomes" id="UP001461498">
    <property type="component" value="Unassembled WGS sequence"/>
</dbReference>
<dbReference type="PRINTS" id="PR00309">
    <property type="entry name" value="ARRESTIN"/>
</dbReference>
<evidence type="ECO:0000256" key="4">
    <source>
        <dbReference type="ARBA" id="ARBA00074707"/>
    </source>
</evidence>
<feature type="domain" description="Arrestin C-terminal-like" evidence="8">
    <location>
        <begin position="192"/>
        <end position="350"/>
    </location>
</feature>
<dbReference type="Pfam" id="PF00339">
    <property type="entry name" value="Arrestin_N"/>
    <property type="match status" value="1"/>
</dbReference>
<dbReference type="Pfam" id="PF02752">
    <property type="entry name" value="Arrestin_C"/>
    <property type="match status" value="1"/>
</dbReference>
<dbReference type="GO" id="GO:0002031">
    <property type="term" value="P:G protein-coupled receptor internalization"/>
    <property type="evidence" value="ECO:0007669"/>
    <property type="project" value="TreeGrafter"/>
</dbReference>
<dbReference type="InterPro" id="IPR011021">
    <property type="entry name" value="Arrestin-like_N"/>
</dbReference>
<dbReference type="Gene3D" id="2.60.40.840">
    <property type="match status" value="1"/>
</dbReference>
<comment type="similarity">
    <text evidence="1">Belongs to the arrestin family.</text>
</comment>
<dbReference type="EMBL" id="JAPXFL010000002">
    <property type="protein sequence ID" value="KAK9510488.1"/>
    <property type="molecule type" value="Genomic_DNA"/>
</dbReference>
<keyword evidence="2" id="KW-0716">Sensory transduction</keyword>
<reference evidence="9 10" key="1">
    <citation type="submission" date="2022-12" db="EMBL/GenBank/DDBJ databases">
        <title>Chromosome-level genome assembly of true bugs.</title>
        <authorList>
            <person name="Ma L."/>
            <person name="Li H."/>
        </authorList>
    </citation>
    <scope>NUCLEOTIDE SEQUENCE [LARGE SCALE GENOMIC DNA]</scope>
    <source>
        <strain evidence="9">Lab_2022b</strain>
    </source>
</reference>
<evidence type="ECO:0000256" key="3">
    <source>
        <dbReference type="ARBA" id="ARBA00023305"/>
    </source>
</evidence>
<dbReference type="AlphaFoldDB" id="A0AAW1DJV5"/>
<dbReference type="GO" id="GO:0016028">
    <property type="term" value="C:rhabdomere"/>
    <property type="evidence" value="ECO:0007669"/>
    <property type="project" value="UniProtKB-ARBA"/>
</dbReference>
<dbReference type="SUPFAM" id="SSF81296">
    <property type="entry name" value="E set domains"/>
    <property type="match status" value="2"/>
</dbReference>
<dbReference type="SMART" id="SM01017">
    <property type="entry name" value="Arrestin_C"/>
    <property type="match status" value="1"/>
</dbReference>
<dbReference type="PROSITE" id="PS00295">
    <property type="entry name" value="ARRESTINS"/>
    <property type="match status" value="1"/>
</dbReference>
<gene>
    <name evidence="9" type="ORF">O3M35_005267</name>
</gene>
<evidence type="ECO:0000256" key="1">
    <source>
        <dbReference type="ARBA" id="ARBA00005298"/>
    </source>
</evidence>
<dbReference type="GO" id="GO:0007165">
    <property type="term" value="P:signal transduction"/>
    <property type="evidence" value="ECO:0007669"/>
    <property type="project" value="InterPro"/>
</dbReference>
<dbReference type="GO" id="GO:0016060">
    <property type="term" value="P:negative regulation of phospholipase C-activating phototransduction signaling pathway"/>
    <property type="evidence" value="ECO:0007669"/>
    <property type="project" value="UniProtKB-ARBA"/>
</dbReference>
<evidence type="ECO:0000313" key="9">
    <source>
        <dbReference type="EMBL" id="KAK9510488.1"/>
    </source>
</evidence>
<dbReference type="FunFam" id="2.60.40.840:FF:000002">
    <property type="entry name" value="Arrestin 3"/>
    <property type="match status" value="1"/>
</dbReference>
<dbReference type="GO" id="GO:0005737">
    <property type="term" value="C:cytoplasm"/>
    <property type="evidence" value="ECO:0007669"/>
    <property type="project" value="TreeGrafter"/>
</dbReference>
<organism evidence="9 10">
    <name type="scientific">Rhynocoris fuscipes</name>
    <dbReference type="NCBI Taxonomy" id="488301"/>
    <lineage>
        <taxon>Eukaryota</taxon>
        <taxon>Metazoa</taxon>
        <taxon>Ecdysozoa</taxon>
        <taxon>Arthropoda</taxon>
        <taxon>Hexapoda</taxon>
        <taxon>Insecta</taxon>
        <taxon>Pterygota</taxon>
        <taxon>Neoptera</taxon>
        <taxon>Paraneoptera</taxon>
        <taxon>Hemiptera</taxon>
        <taxon>Heteroptera</taxon>
        <taxon>Panheteroptera</taxon>
        <taxon>Cimicomorpha</taxon>
        <taxon>Reduviidae</taxon>
        <taxon>Harpactorinae</taxon>
        <taxon>Harpactorini</taxon>
        <taxon>Rhynocoris</taxon>
    </lineage>
</organism>
<dbReference type="PANTHER" id="PTHR11792:SF16">
    <property type="entry name" value="PHOSRESTIN-2"/>
    <property type="match status" value="1"/>
</dbReference>
<evidence type="ECO:0000313" key="10">
    <source>
        <dbReference type="Proteomes" id="UP001461498"/>
    </source>
</evidence>
<dbReference type="GO" id="GO:0001664">
    <property type="term" value="F:G protein-coupled receptor binding"/>
    <property type="evidence" value="ECO:0007669"/>
    <property type="project" value="TreeGrafter"/>
</dbReference>
<evidence type="ECO:0000256" key="2">
    <source>
        <dbReference type="ARBA" id="ARBA00022606"/>
    </source>
</evidence>
<name>A0AAW1DJV5_9HEMI</name>
<dbReference type="FunFam" id="2.60.40.640:FF:000022">
    <property type="entry name" value="Arrestin 1"/>
    <property type="match status" value="1"/>
</dbReference>
<protein>
    <recommendedName>
        <fullName evidence="4">Phosrestin-2</fullName>
    </recommendedName>
    <alternativeName>
        <fullName evidence="6">Arrestin-1</fullName>
    </alternativeName>
    <alternativeName>
        <fullName evidence="7">Arrestin-A</fullName>
    </alternativeName>
    <alternativeName>
        <fullName evidence="5">Phosrestin II</fullName>
    </alternativeName>
</protein>